<sequence>MPGLVSPTLSSDDVDALLYLTRVNETAELQQTLSDLTQKYNCLPGDVIASAVDPDSGNTVLHFASANGFLDLVKSFLHQLVPVANTNGVNGTSADQSQSPQFVNRQNQEGNTPLHWAAYNGHLEIVKSLIDVGADMWIKNSAGHLAMFEAERAEKNDVVQHLLQTGGAHVERGGVETEPTIDEIVDVDTSPGEDEATSSGAAQQTGMGDVDMHDRQP</sequence>
<accession>A0AAJ0GH24</accession>
<reference evidence="5" key="1">
    <citation type="submission" date="2023-04" db="EMBL/GenBank/DDBJ databases">
        <title>Black Yeasts Isolated from many extreme environments.</title>
        <authorList>
            <person name="Coleine C."/>
            <person name="Stajich J.E."/>
            <person name="Selbmann L."/>
        </authorList>
    </citation>
    <scope>NUCLEOTIDE SEQUENCE</scope>
    <source>
        <strain evidence="5">CCFEE 5312</strain>
    </source>
</reference>
<dbReference type="InterPro" id="IPR036770">
    <property type="entry name" value="Ankyrin_rpt-contain_sf"/>
</dbReference>
<gene>
    <name evidence="5" type="primary">YAR1</name>
    <name evidence="5" type="ORF">LTR09_001595</name>
</gene>
<dbReference type="PRINTS" id="PR01415">
    <property type="entry name" value="ANKYRIN"/>
</dbReference>
<feature type="repeat" description="ANK" evidence="3">
    <location>
        <begin position="109"/>
        <end position="141"/>
    </location>
</feature>
<feature type="compositionally biased region" description="Polar residues" evidence="4">
    <location>
        <begin position="197"/>
        <end position="206"/>
    </location>
</feature>
<organism evidence="5 6">
    <name type="scientific">Extremus antarcticus</name>
    <dbReference type="NCBI Taxonomy" id="702011"/>
    <lineage>
        <taxon>Eukaryota</taxon>
        <taxon>Fungi</taxon>
        <taxon>Dikarya</taxon>
        <taxon>Ascomycota</taxon>
        <taxon>Pezizomycotina</taxon>
        <taxon>Dothideomycetes</taxon>
        <taxon>Dothideomycetidae</taxon>
        <taxon>Mycosphaerellales</taxon>
        <taxon>Extremaceae</taxon>
        <taxon>Extremus</taxon>
    </lineage>
</organism>
<evidence type="ECO:0000256" key="4">
    <source>
        <dbReference type="SAM" id="MobiDB-lite"/>
    </source>
</evidence>
<dbReference type="Gene3D" id="1.25.40.20">
    <property type="entry name" value="Ankyrin repeat-containing domain"/>
    <property type="match status" value="1"/>
</dbReference>
<protein>
    <submittedName>
        <fullName evidence="5">Ankyrin repeat-containing protein</fullName>
    </submittedName>
</protein>
<keyword evidence="2 3" id="KW-0040">ANK repeat</keyword>
<dbReference type="Pfam" id="PF12796">
    <property type="entry name" value="Ank_2"/>
    <property type="match status" value="1"/>
</dbReference>
<proteinExistence type="predicted"/>
<keyword evidence="6" id="KW-1185">Reference proteome</keyword>
<evidence type="ECO:0000313" key="5">
    <source>
        <dbReference type="EMBL" id="KAK3057411.1"/>
    </source>
</evidence>
<dbReference type="PANTHER" id="PTHR24188">
    <property type="entry name" value="ANKYRIN REPEAT PROTEIN"/>
    <property type="match status" value="1"/>
</dbReference>
<evidence type="ECO:0000256" key="2">
    <source>
        <dbReference type="ARBA" id="ARBA00023043"/>
    </source>
</evidence>
<comment type="caution">
    <text evidence="5">The sequence shown here is derived from an EMBL/GenBank/DDBJ whole genome shotgun (WGS) entry which is preliminary data.</text>
</comment>
<dbReference type="SMART" id="SM00248">
    <property type="entry name" value="ANK"/>
    <property type="match status" value="3"/>
</dbReference>
<dbReference type="PANTHER" id="PTHR24188:SF29">
    <property type="entry name" value="GH09064P"/>
    <property type="match status" value="1"/>
</dbReference>
<evidence type="ECO:0000256" key="3">
    <source>
        <dbReference type="PROSITE-ProRule" id="PRU00023"/>
    </source>
</evidence>
<dbReference type="AlphaFoldDB" id="A0AAJ0GH24"/>
<name>A0AAJ0GH24_9PEZI</name>
<feature type="region of interest" description="Disordered" evidence="4">
    <location>
        <begin position="186"/>
        <end position="217"/>
    </location>
</feature>
<feature type="compositionally biased region" description="Acidic residues" evidence="4">
    <location>
        <begin position="186"/>
        <end position="196"/>
    </location>
</feature>
<evidence type="ECO:0000313" key="6">
    <source>
        <dbReference type="Proteomes" id="UP001271007"/>
    </source>
</evidence>
<dbReference type="PROSITE" id="PS50088">
    <property type="entry name" value="ANK_REPEAT"/>
    <property type="match status" value="1"/>
</dbReference>
<dbReference type="EMBL" id="JAWDJX010000003">
    <property type="protein sequence ID" value="KAK3057411.1"/>
    <property type="molecule type" value="Genomic_DNA"/>
</dbReference>
<dbReference type="SUPFAM" id="SSF48403">
    <property type="entry name" value="Ankyrin repeat"/>
    <property type="match status" value="1"/>
</dbReference>
<dbReference type="Proteomes" id="UP001271007">
    <property type="component" value="Unassembled WGS sequence"/>
</dbReference>
<keyword evidence="1" id="KW-0677">Repeat</keyword>
<dbReference type="InterPro" id="IPR002110">
    <property type="entry name" value="Ankyrin_rpt"/>
</dbReference>
<evidence type="ECO:0000256" key="1">
    <source>
        <dbReference type="ARBA" id="ARBA00022737"/>
    </source>
</evidence>
<dbReference type="PROSITE" id="PS50297">
    <property type="entry name" value="ANK_REP_REGION"/>
    <property type="match status" value="1"/>
</dbReference>